<dbReference type="PANTHER" id="PTHR47950">
    <property type="entry name" value="CYTOCHROME P450, FAMILY 76, SUBFAMILY C, POLYPEPTIDE 5-RELATED"/>
    <property type="match status" value="1"/>
</dbReference>
<evidence type="ECO:0000256" key="6">
    <source>
        <dbReference type="ARBA" id="ARBA00022989"/>
    </source>
</evidence>
<protein>
    <submittedName>
        <fullName evidence="13">Oxygenase</fullName>
    </submittedName>
</protein>
<dbReference type="Pfam" id="PF00067">
    <property type="entry name" value="p450"/>
    <property type="match status" value="1"/>
</dbReference>
<evidence type="ECO:0000256" key="9">
    <source>
        <dbReference type="ARBA" id="ARBA00023033"/>
    </source>
</evidence>
<evidence type="ECO:0000256" key="12">
    <source>
        <dbReference type="RuleBase" id="RU000461"/>
    </source>
</evidence>
<comment type="cofactor">
    <cofactor evidence="11">
        <name>heme</name>
        <dbReference type="ChEBI" id="CHEBI:30413"/>
    </cofactor>
</comment>
<keyword evidence="6" id="KW-1133">Transmembrane helix</keyword>
<dbReference type="GO" id="GO:0004497">
    <property type="term" value="F:monooxygenase activity"/>
    <property type="evidence" value="ECO:0007669"/>
    <property type="project" value="UniProtKB-KW"/>
</dbReference>
<dbReference type="GO" id="GO:0020037">
    <property type="term" value="F:heme binding"/>
    <property type="evidence" value="ECO:0007669"/>
    <property type="project" value="InterPro"/>
</dbReference>
<dbReference type="PRINTS" id="PR00463">
    <property type="entry name" value="EP450I"/>
</dbReference>
<dbReference type="InterPro" id="IPR017972">
    <property type="entry name" value="Cyt_P450_CS"/>
</dbReference>
<comment type="subcellular location">
    <subcellularLocation>
        <location evidence="1">Membrane</location>
    </subcellularLocation>
</comment>
<reference evidence="13 14" key="1">
    <citation type="submission" date="2024-01" db="EMBL/GenBank/DDBJ databases">
        <title>The complete chloroplast genome sequence of Lithospermum erythrorhizon: insights into the phylogenetic relationship among Boraginaceae species and the maternal lineages of purple gromwells.</title>
        <authorList>
            <person name="Okada T."/>
            <person name="Watanabe K."/>
        </authorList>
    </citation>
    <scope>NUCLEOTIDE SEQUENCE [LARGE SCALE GENOMIC DNA]</scope>
</reference>
<comment type="caution">
    <text evidence="13">The sequence shown here is derived from an EMBL/GenBank/DDBJ whole genome shotgun (WGS) entry which is preliminary data.</text>
</comment>
<sequence>MDINPLQIVVAIILSFSLFQCLGALSRRRKRLPPGPFPLPLIGNLHLIGKKPHKSFANLSKTYGPIMSIQLGQVHTVVITSPALAKEVLKKQDLAFSSRYTPDAVHALDHYKYSAAWIPIGPRFRSLRKIMNTHMFSSTSLDSNQHLRLSKIQELIAYCTKYSQSGEPLHIRRAIFKTTLNLISNTIFSKDLTDPFADSEKDEEFHDLVTNIFDELGKANMVDFFPFLEKFDLQGIRGRMIVYFEKMLKIFGGLIDERVRQKLSMDGTEYHDMLKILLTLSEENPEDIDRKHIEHLCLDLFAAATDTTTVTVEWAMAEVLRSSRIKKKIEDELAQVIGRGKVVEEADIERLPYLSCVVKETFRLHPAGPTLIPRKAEQNVDIFGFRVPKGSRLLINAWAIGRDSSFFEDSDIYWPDRFLKSNIDVRGHDFELIPFGSGRRSCPGLPLAYRMVPVMLGSLLNSFEWKLQSGITQEQLDMVEKDGVVLQMEKPLQAIPIPL</sequence>
<feature type="binding site" description="axial binding residue" evidence="11">
    <location>
        <position position="442"/>
    </location>
    <ligand>
        <name>heme</name>
        <dbReference type="ChEBI" id="CHEBI:30413"/>
    </ligand>
    <ligandPart>
        <name>Fe</name>
        <dbReference type="ChEBI" id="CHEBI:18248"/>
    </ligandPart>
</feature>
<dbReference type="PRINTS" id="PR00385">
    <property type="entry name" value="P450"/>
</dbReference>
<dbReference type="EMBL" id="BAABME010002901">
    <property type="protein sequence ID" value="GAA0156575.1"/>
    <property type="molecule type" value="Genomic_DNA"/>
</dbReference>
<keyword evidence="9 12" id="KW-0503">Monooxygenase</keyword>
<evidence type="ECO:0000256" key="11">
    <source>
        <dbReference type="PIRSR" id="PIRSR602401-1"/>
    </source>
</evidence>
<keyword evidence="5 11" id="KW-0479">Metal-binding</keyword>
<keyword evidence="14" id="KW-1185">Reference proteome</keyword>
<evidence type="ECO:0000313" key="14">
    <source>
        <dbReference type="Proteomes" id="UP001454036"/>
    </source>
</evidence>
<dbReference type="GO" id="GO:0005506">
    <property type="term" value="F:iron ion binding"/>
    <property type="evidence" value="ECO:0007669"/>
    <property type="project" value="InterPro"/>
</dbReference>
<evidence type="ECO:0000256" key="3">
    <source>
        <dbReference type="ARBA" id="ARBA00022617"/>
    </source>
</evidence>
<gene>
    <name evidence="13" type="ORF">LIER_14043</name>
</gene>
<keyword evidence="8 11" id="KW-0408">Iron</keyword>
<keyword evidence="4" id="KW-0812">Transmembrane</keyword>
<evidence type="ECO:0000313" key="13">
    <source>
        <dbReference type="EMBL" id="GAA0156575.1"/>
    </source>
</evidence>
<dbReference type="InterPro" id="IPR001128">
    <property type="entry name" value="Cyt_P450"/>
</dbReference>
<dbReference type="Proteomes" id="UP001454036">
    <property type="component" value="Unassembled WGS sequence"/>
</dbReference>
<dbReference type="PROSITE" id="PS00086">
    <property type="entry name" value="CYTOCHROME_P450"/>
    <property type="match status" value="1"/>
</dbReference>
<evidence type="ECO:0000256" key="4">
    <source>
        <dbReference type="ARBA" id="ARBA00022692"/>
    </source>
</evidence>
<proteinExistence type="inferred from homology"/>
<keyword evidence="10" id="KW-0472">Membrane</keyword>
<evidence type="ECO:0000256" key="2">
    <source>
        <dbReference type="ARBA" id="ARBA00010617"/>
    </source>
</evidence>
<comment type="similarity">
    <text evidence="2 12">Belongs to the cytochrome P450 family.</text>
</comment>
<organism evidence="13 14">
    <name type="scientific">Lithospermum erythrorhizon</name>
    <name type="common">Purple gromwell</name>
    <name type="synonym">Lithospermum officinale var. erythrorhizon</name>
    <dbReference type="NCBI Taxonomy" id="34254"/>
    <lineage>
        <taxon>Eukaryota</taxon>
        <taxon>Viridiplantae</taxon>
        <taxon>Streptophyta</taxon>
        <taxon>Embryophyta</taxon>
        <taxon>Tracheophyta</taxon>
        <taxon>Spermatophyta</taxon>
        <taxon>Magnoliopsida</taxon>
        <taxon>eudicotyledons</taxon>
        <taxon>Gunneridae</taxon>
        <taxon>Pentapetalae</taxon>
        <taxon>asterids</taxon>
        <taxon>lamiids</taxon>
        <taxon>Boraginales</taxon>
        <taxon>Boraginaceae</taxon>
        <taxon>Boraginoideae</taxon>
        <taxon>Lithospermeae</taxon>
        <taxon>Lithospermum</taxon>
    </lineage>
</organism>
<evidence type="ECO:0000256" key="10">
    <source>
        <dbReference type="ARBA" id="ARBA00023136"/>
    </source>
</evidence>
<dbReference type="SUPFAM" id="SSF48264">
    <property type="entry name" value="Cytochrome P450"/>
    <property type="match status" value="1"/>
</dbReference>
<dbReference type="CDD" id="cd11073">
    <property type="entry name" value="CYP76-like"/>
    <property type="match status" value="1"/>
</dbReference>
<keyword evidence="7 12" id="KW-0560">Oxidoreductase</keyword>
<evidence type="ECO:0000256" key="8">
    <source>
        <dbReference type="ARBA" id="ARBA00023004"/>
    </source>
</evidence>
<evidence type="ECO:0000256" key="5">
    <source>
        <dbReference type="ARBA" id="ARBA00022723"/>
    </source>
</evidence>
<dbReference type="FunFam" id="1.10.630.10:FF:000007">
    <property type="entry name" value="Cytochrome P450 76C4"/>
    <property type="match status" value="1"/>
</dbReference>
<dbReference type="GO" id="GO:0016020">
    <property type="term" value="C:membrane"/>
    <property type="evidence" value="ECO:0007669"/>
    <property type="project" value="UniProtKB-SubCell"/>
</dbReference>
<dbReference type="InterPro" id="IPR036396">
    <property type="entry name" value="Cyt_P450_sf"/>
</dbReference>
<accession>A0AAV3Q1T4</accession>
<evidence type="ECO:0000256" key="7">
    <source>
        <dbReference type="ARBA" id="ARBA00023002"/>
    </source>
</evidence>
<dbReference type="Gene3D" id="1.10.630.10">
    <property type="entry name" value="Cytochrome P450"/>
    <property type="match status" value="1"/>
</dbReference>
<dbReference type="InterPro" id="IPR002401">
    <property type="entry name" value="Cyt_P450_E_grp-I"/>
</dbReference>
<dbReference type="GO" id="GO:0016705">
    <property type="term" value="F:oxidoreductase activity, acting on paired donors, with incorporation or reduction of molecular oxygen"/>
    <property type="evidence" value="ECO:0007669"/>
    <property type="project" value="InterPro"/>
</dbReference>
<name>A0AAV3Q1T4_LITER</name>
<dbReference type="PANTHER" id="PTHR47950:SF4">
    <property type="entry name" value="GERANIOL 8-HYDROXYLASE-LIKE"/>
    <property type="match status" value="1"/>
</dbReference>
<dbReference type="AlphaFoldDB" id="A0AAV3Q1T4"/>
<keyword evidence="3 11" id="KW-0349">Heme</keyword>
<evidence type="ECO:0000256" key="1">
    <source>
        <dbReference type="ARBA" id="ARBA00004370"/>
    </source>
</evidence>